<evidence type="ECO:0000256" key="2">
    <source>
        <dbReference type="ARBA" id="ARBA00013855"/>
    </source>
</evidence>
<dbReference type="InterPro" id="IPR042177">
    <property type="entry name" value="Cell/Rod_1"/>
</dbReference>
<evidence type="ECO:0000256" key="1">
    <source>
        <dbReference type="ARBA" id="ARBA00009369"/>
    </source>
</evidence>
<dbReference type="Gene3D" id="2.40.10.340">
    <property type="entry name" value="Rod shape-determining protein MreC, domain 1"/>
    <property type="match status" value="1"/>
</dbReference>
<dbReference type="InterPro" id="IPR055342">
    <property type="entry name" value="MreC_beta-barrel_core"/>
</dbReference>
<keyword evidence="6" id="KW-0175">Coiled coil</keyword>
<feature type="coiled-coil region" evidence="6">
    <location>
        <begin position="64"/>
        <end position="108"/>
    </location>
</feature>
<dbReference type="RefSeq" id="WP_015922879.1">
    <property type="nucleotide sequence ID" value="NC_011959.1"/>
</dbReference>
<evidence type="ECO:0000256" key="3">
    <source>
        <dbReference type="ARBA" id="ARBA00022960"/>
    </source>
</evidence>
<dbReference type="InterPro" id="IPR007221">
    <property type="entry name" value="MreC"/>
</dbReference>
<dbReference type="EMBL" id="CP001275">
    <property type="protein sequence ID" value="ACM04682.1"/>
    <property type="molecule type" value="Genomic_DNA"/>
</dbReference>
<feature type="domain" description="Rod shape-determining protein MreC beta-barrel core" evidence="7">
    <location>
        <begin position="118"/>
        <end position="265"/>
    </location>
</feature>
<comment type="function">
    <text evidence="5">Involved in formation and maintenance of cell shape.</text>
</comment>
<dbReference type="AlphaFoldDB" id="B9L237"/>
<dbReference type="PANTHER" id="PTHR34138">
    <property type="entry name" value="CELL SHAPE-DETERMINING PROTEIN MREC"/>
    <property type="match status" value="1"/>
</dbReference>
<evidence type="ECO:0000313" key="8">
    <source>
        <dbReference type="EMBL" id="ACM04682.1"/>
    </source>
</evidence>
<dbReference type="GO" id="GO:0008360">
    <property type="term" value="P:regulation of cell shape"/>
    <property type="evidence" value="ECO:0007669"/>
    <property type="project" value="UniProtKB-KW"/>
</dbReference>
<protein>
    <recommendedName>
        <fullName evidence="2 5">Cell shape-determining protein MreC</fullName>
    </recommendedName>
    <alternativeName>
        <fullName evidence="4 5">Cell shape protein MreC</fullName>
    </alternativeName>
</protein>
<name>B9L237_THERP</name>
<evidence type="ECO:0000256" key="6">
    <source>
        <dbReference type="SAM" id="Coils"/>
    </source>
</evidence>
<dbReference type="Proteomes" id="UP000000447">
    <property type="component" value="Chromosome"/>
</dbReference>
<evidence type="ECO:0000313" key="9">
    <source>
        <dbReference type="Proteomes" id="UP000000447"/>
    </source>
</evidence>
<comment type="similarity">
    <text evidence="1 5">Belongs to the MreC family.</text>
</comment>
<keyword evidence="3 5" id="KW-0133">Cell shape</keyword>
<evidence type="ECO:0000259" key="7">
    <source>
        <dbReference type="Pfam" id="PF04085"/>
    </source>
</evidence>
<reference evidence="8 9" key="1">
    <citation type="journal article" date="2009" name="PLoS ONE">
        <title>Complete genome sequence of the aerobic CO-oxidizing thermophile Thermomicrobium roseum.</title>
        <authorList>
            <person name="Wu D."/>
            <person name="Raymond J."/>
            <person name="Wu M."/>
            <person name="Chatterji S."/>
            <person name="Ren Q."/>
            <person name="Graham J.E."/>
            <person name="Bryant D.A."/>
            <person name="Robb F."/>
            <person name="Colman A."/>
            <person name="Tallon L.J."/>
            <person name="Badger J.H."/>
            <person name="Madupu R."/>
            <person name="Ward N.L."/>
            <person name="Eisen J.A."/>
        </authorList>
    </citation>
    <scope>NUCLEOTIDE SEQUENCE [LARGE SCALE GENOMIC DNA]</scope>
    <source>
        <strain evidence="9">ATCC 27502 / DSM 5159 / P-2</strain>
    </source>
</reference>
<dbReference type="HOGENOM" id="CLU_042663_1_0_0"/>
<dbReference type="eggNOG" id="COG1792">
    <property type="taxonomic scope" value="Bacteria"/>
</dbReference>
<sequence length="272" mass="29345">MPLTLKRTTLFIVILLLASTVLVVLDRQQRLGGITAPLTGLVTDVQRGIAPVFASLPVPATSSERELRAEVERLRAERNALLAEVARLRQAQQELDQLRAQLRFQQEHPGLQLVPARIIGFDPERPQRVFVIDRGSEAGIRIGMAVLDPNVLVGIVTRVEPDRSQVTAVTDPSIQLGAQLSESGAEGIVYGQGWRGSGLLILRHLPPDTPYRNGELVVTSGRTAGIPPGLVIGVVIGGSRQVADDELRLTVRPLVDIPSLRTASVLVSSATQ</sequence>
<keyword evidence="9" id="KW-1185">Reference proteome</keyword>
<dbReference type="GO" id="GO:0005886">
    <property type="term" value="C:plasma membrane"/>
    <property type="evidence" value="ECO:0007669"/>
    <property type="project" value="TreeGrafter"/>
</dbReference>
<dbReference type="InterPro" id="IPR042175">
    <property type="entry name" value="Cell/Rod_MreC_2"/>
</dbReference>
<dbReference type="OrthoDB" id="146556at2"/>
<evidence type="ECO:0000256" key="4">
    <source>
        <dbReference type="ARBA" id="ARBA00032089"/>
    </source>
</evidence>
<dbReference type="Pfam" id="PF04085">
    <property type="entry name" value="MreC"/>
    <property type="match status" value="1"/>
</dbReference>
<dbReference type="KEGG" id="tro:trd_1937"/>
<dbReference type="Gene3D" id="2.40.10.350">
    <property type="entry name" value="Rod shape-determining protein MreC, domain 2"/>
    <property type="match status" value="1"/>
</dbReference>
<dbReference type="STRING" id="309801.trd_1937"/>
<organism evidence="8 9">
    <name type="scientific">Thermomicrobium roseum (strain ATCC 27502 / DSM 5159 / P-2)</name>
    <dbReference type="NCBI Taxonomy" id="309801"/>
    <lineage>
        <taxon>Bacteria</taxon>
        <taxon>Pseudomonadati</taxon>
        <taxon>Thermomicrobiota</taxon>
        <taxon>Thermomicrobia</taxon>
        <taxon>Thermomicrobiales</taxon>
        <taxon>Thermomicrobiaceae</taxon>
        <taxon>Thermomicrobium</taxon>
    </lineage>
</organism>
<evidence type="ECO:0000256" key="5">
    <source>
        <dbReference type="PIRNR" id="PIRNR038471"/>
    </source>
</evidence>
<accession>B9L237</accession>
<dbReference type="PANTHER" id="PTHR34138:SF1">
    <property type="entry name" value="CELL SHAPE-DETERMINING PROTEIN MREC"/>
    <property type="match status" value="1"/>
</dbReference>
<dbReference type="PIRSF" id="PIRSF038471">
    <property type="entry name" value="MreC"/>
    <property type="match status" value="1"/>
</dbReference>
<gene>
    <name evidence="8" type="ordered locus">trd_1937</name>
</gene>
<proteinExistence type="inferred from homology"/>